<dbReference type="Pfam" id="PF13306">
    <property type="entry name" value="LRR_5"/>
    <property type="match status" value="1"/>
</dbReference>
<organism evidence="15 16">
    <name type="scientific">Branchiostoma floridae</name>
    <name type="common">Florida lancelet</name>
    <name type="synonym">Amphioxus</name>
    <dbReference type="NCBI Taxonomy" id="7739"/>
    <lineage>
        <taxon>Eukaryota</taxon>
        <taxon>Metazoa</taxon>
        <taxon>Chordata</taxon>
        <taxon>Cephalochordata</taxon>
        <taxon>Leptocardii</taxon>
        <taxon>Amphioxiformes</taxon>
        <taxon>Branchiostomatidae</taxon>
        <taxon>Branchiostoma</taxon>
    </lineage>
</organism>
<dbReference type="InterPro" id="IPR000372">
    <property type="entry name" value="LRRNT"/>
</dbReference>
<comment type="subcellular location">
    <subcellularLocation>
        <location evidence="2">Cell membrane</location>
    </subcellularLocation>
    <subcellularLocation>
        <location evidence="1">Membrane</location>
        <topology evidence="1">Single-pass membrane protein</topology>
    </subcellularLocation>
</comment>
<protein>
    <submittedName>
        <fullName evidence="16">Carboxypeptidase N subunit 2-like isoform X2</fullName>
    </submittedName>
</protein>
<dbReference type="PROSITE" id="PS50835">
    <property type="entry name" value="IG_LIKE"/>
    <property type="match status" value="1"/>
</dbReference>
<dbReference type="GO" id="GO:0006955">
    <property type="term" value="P:immune response"/>
    <property type="evidence" value="ECO:0007669"/>
    <property type="project" value="InterPro"/>
</dbReference>
<keyword evidence="12" id="KW-0393">Immunoglobulin domain</keyword>
<dbReference type="PANTHER" id="PTHR24369">
    <property type="entry name" value="ANTIGEN BSP, PUTATIVE-RELATED"/>
    <property type="match status" value="1"/>
</dbReference>
<dbReference type="InterPro" id="IPR001611">
    <property type="entry name" value="Leu-rich_rpt"/>
</dbReference>
<evidence type="ECO:0000256" key="11">
    <source>
        <dbReference type="ARBA" id="ARBA00023180"/>
    </source>
</evidence>
<feature type="signal peptide" evidence="13">
    <location>
        <begin position="1"/>
        <end position="36"/>
    </location>
</feature>
<dbReference type="GO" id="GO:0002224">
    <property type="term" value="P:toll-like receptor signaling pathway"/>
    <property type="evidence" value="ECO:0007669"/>
    <property type="project" value="InterPro"/>
</dbReference>
<keyword evidence="9" id="KW-0472">Membrane</keyword>
<dbReference type="GO" id="GO:0005886">
    <property type="term" value="C:plasma membrane"/>
    <property type="evidence" value="ECO:0007669"/>
    <property type="project" value="UniProtKB-SubCell"/>
</dbReference>
<dbReference type="FunFam" id="3.80.10.10:FF:001164">
    <property type="entry name" value="GH01279p"/>
    <property type="match status" value="1"/>
</dbReference>
<evidence type="ECO:0000256" key="4">
    <source>
        <dbReference type="ARBA" id="ARBA00022614"/>
    </source>
</evidence>
<evidence type="ECO:0000256" key="8">
    <source>
        <dbReference type="ARBA" id="ARBA00022989"/>
    </source>
</evidence>
<dbReference type="Pfam" id="PF13855">
    <property type="entry name" value="LRR_8"/>
    <property type="match status" value="3"/>
</dbReference>
<dbReference type="Gene3D" id="2.60.40.10">
    <property type="entry name" value="Immunoglobulins"/>
    <property type="match status" value="1"/>
</dbReference>
<evidence type="ECO:0000256" key="7">
    <source>
        <dbReference type="ARBA" id="ARBA00022737"/>
    </source>
</evidence>
<dbReference type="InterPro" id="IPR003598">
    <property type="entry name" value="Ig_sub2"/>
</dbReference>
<dbReference type="Pfam" id="PF07679">
    <property type="entry name" value="I-set"/>
    <property type="match status" value="1"/>
</dbReference>
<dbReference type="GO" id="GO:0004888">
    <property type="term" value="F:transmembrane signaling receptor activity"/>
    <property type="evidence" value="ECO:0007669"/>
    <property type="project" value="InterPro"/>
</dbReference>
<keyword evidence="10" id="KW-1015">Disulfide bond</keyword>
<evidence type="ECO:0000256" key="2">
    <source>
        <dbReference type="ARBA" id="ARBA00004236"/>
    </source>
</evidence>
<keyword evidence="15" id="KW-1185">Reference proteome</keyword>
<dbReference type="InterPro" id="IPR007110">
    <property type="entry name" value="Ig-like_dom"/>
</dbReference>
<evidence type="ECO:0000256" key="10">
    <source>
        <dbReference type="ARBA" id="ARBA00023157"/>
    </source>
</evidence>
<dbReference type="InterPro" id="IPR032675">
    <property type="entry name" value="LRR_dom_sf"/>
</dbReference>
<dbReference type="InterPro" id="IPR013783">
    <property type="entry name" value="Ig-like_fold"/>
</dbReference>
<dbReference type="InterPro" id="IPR003599">
    <property type="entry name" value="Ig_sub"/>
</dbReference>
<dbReference type="SMART" id="SM00013">
    <property type="entry name" value="LRRNT"/>
    <property type="match status" value="1"/>
</dbReference>
<accession>A0A9J7HJL4</accession>
<evidence type="ECO:0000256" key="12">
    <source>
        <dbReference type="ARBA" id="ARBA00023319"/>
    </source>
</evidence>
<keyword evidence="3" id="KW-1003">Cell membrane</keyword>
<evidence type="ECO:0000259" key="14">
    <source>
        <dbReference type="PROSITE" id="PS50835"/>
    </source>
</evidence>
<dbReference type="FunFam" id="2.60.40.10:FF:000076">
    <property type="entry name" value="Leucine-rich repeat and Ig domain-containing 4"/>
    <property type="match status" value="1"/>
</dbReference>
<dbReference type="SMART" id="SM00365">
    <property type="entry name" value="LRR_SD22"/>
    <property type="match status" value="7"/>
</dbReference>
<keyword evidence="6 13" id="KW-0732">Signal</keyword>
<dbReference type="SMART" id="SM00408">
    <property type="entry name" value="IGc2"/>
    <property type="match status" value="1"/>
</dbReference>
<evidence type="ECO:0000313" key="16">
    <source>
        <dbReference type="RefSeq" id="XP_035660663.1"/>
    </source>
</evidence>
<dbReference type="InterPro" id="IPR003591">
    <property type="entry name" value="Leu-rich_rpt_typical-subtyp"/>
</dbReference>
<evidence type="ECO:0000256" key="5">
    <source>
        <dbReference type="ARBA" id="ARBA00022692"/>
    </source>
</evidence>
<dbReference type="InterPro" id="IPR036179">
    <property type="entry name" value="Ig-like_dom_sf"/>
</dbReference>
<dbReference type="SUPFAM" id="SSF48726">
    <property type="entry name" value="Immunoglobulin"/>
    <property type="match status" value="1"/>
</dbReference>
<dbReference type="InterPro" id="IPR050541">
    <property type="entry name" value="LRR_TM_domain-containing"/>
</dbReference>
<evidence type="ECO:0000313" key="15">
    <source>
        <dbReference type="Proteomes" id="UP000001554"/>
    </source>
</evidence>
<dbReference type="InterPro" id="IPR017241">
    <property type="entry name" value="Toll-like_receptor"/>
</dbReference>
<dbReference type="Proteomes" id="UP000001554">
    <property type="component" value="Chromosome 2"/>
</dbReference>
<keyword evidence="11" id="KW-0325">Glycoprotein</keyword>
<dbReference type="InterPro" id="IPR026906">
    <property type="entry name" value="LRR_5"/>
</dbReference>
<dbReference type="SMART" id="SM00409">
    <property type="entry name" value="IG"/>
    <property type="match status" value="1"/>
</dbReference>
<feature type="chain" id="PRO_5039939560" evidence="13">
    <location>
        <begin position="37"/>
        <end position="785"/>
    </location>
</feature>
<dbReference type="FunFam" id="3.80.10.10:FF:000770">
    <property type="entry name" value="Uncharacterized protein"/>
    <property type="match status" value="1"/>
</dbReference>
<proteinExistence type="predicted"/>
<evidence type="ECO:0000256" key="13">
    <source>
        <dbReference type="SAM" id="SignalP"/>
    </source>
</evidence>
<dbReference type="InterPro" id="IPR013098">
    <property type="entry name" value="Ig_I-set"/>
</dbReference>
<dbReference type="PROSITE" id="PS51450">
    <property type="entry name" value="LRR"/>
    <property type="match status" value="4"/>
</dbReference>
<reference evidence="15" key="1">
    <citation type="journal article" date="2020" name="Nat. Ecol. Evol.">
        <title>Deeply conserved synteny resolves early events in vertebrate evolution.</title>
        <authorList>
            <person name="Simakov O."/>
            <person name="Marletaz F."/>
            <person name="Yue J.X."/>
            <person name="O'Connell B."/>
            <person name="Jenkins J."/>
            <person name="Brandt A."/>
            <person name="Calef R."/>
            <person name="Tung C.H."/>
            <person name="Huang T.K."/>
            <person name="Schmutz J."/>
            <person name="Satoh N."/>
            <person name="Yu J.K."/>
            <person name="Putnam N.H."/>
            <person name="Green R.E."/>
            <person name="Rokhsar D.S."/>
        </authorList>
    </citation>
    <scope>NUCLEOTIDE SEQUENCE [LARGE SCALE GENOMIC DNA]</scope>
    <source>
        <strain evidence="15">S238N-H82</strain>
    </source>
</reference>
<dbReference type="SMART" id="SM00369">
    <property type="entry name" value="LRR_TYP"/>
    <property type="match status" value="16"/>
</dbReference>
<feature type="domain" description="Ig-like" evidence="14">
    <location>
        <begin position="662"/>
        <end position="753"/>
    </location>
</feature>
<dbReference type="GeneID" id="118405316"/>
<evidence type="ECO:0000256" key="1">
    <source>
        <dbReference type="ARBA" id="ARBA00004167"/>
    </source>
</evidence>
<keyword evidence="7" id="KW-0677">Repeat</keyword>
<dbReference type="SMART" id="SM00082">
    <property type="entry name" value="LRRCT"/>
    <property type="match status" value="1"/>
</dbReference>
<evidence type="ECO:0000256" key="9">
    <source>
        <dbReference type="ARBA" id="ARBA00023136"/>
    </source>
</evidence>
<sequence length="785" mass="86135">MICTCSTGYSASRMPLVVTMLIFWVISMLTLIPAHACPSECVCLLVGDARRVHCDQPTLEHIPQGIPNSTTLLQMKGTKLVSVRRGDLAGLPLLRTLYLSDNQIQTIEVGAFDNNPDIQDLGLYNNNMSDVLPGVFRGLNSLGELDMRTNKFTSIPAGVFNGLPRLRVVRLYENRINTIAVGAFSNLSSVELFNFGANRLTRIANGVFGSPQGATALSLHENNILVIEPGALSNFVRMSRLYIYSNRLSTLQGVFQGLSELTEVDAHNNTISALNEGDFSGLTKLREINLNNNKISTIAGRVFANLSSLQELQLQDNEISSIGNDTFYGLFFGLRKLYLSGNKLETVTGGVFANLFSLAYLELSNNKITRMEARLPLGLRSLFLKSNALTGIPTYSMDKIQGLDLSFNPIVTVRNEDLLSLSSLTILNLSGIKYFLERGDVDPEVFKKLDNIAFLALGKNNLTRVPTSALRHVWRLVYLDLSGNNFTKLEYGDFDNLTNIQDLDLSGNKLTTVPREALANLSSLRSLILSDNPIVYVGSRAFGPQLIEVKLQNTKLRVIDGAAFNNSPNVNRLTLSNNYLQYLPETVFQPLTYYGDYETLDLDGNPWVCDCQLAGYSAWLKAPQAVAIPDLYCTAPPSLAGDPLRRVPTNWLNCSCVTEESPRIDTRGSTTSAAAGDKAILRCKVTACPGAAVLWTTPRGMSLTSDSEFPNMHVQTDGTLVIATVTTEDAGLYTCMAVNAFGTAEARVVLKVTRGPTSQAVGIHHFVWNFNIVLLFPWYISGIDT</sequence>
<dbReference type="SMART" id="SM00368">
    <property type="entry name" value="LRR_RI"/>
    <property type="match status" value="3"/>
</dbReference>
<gene>
    <name evidence="16" type="primary">LOC118405316</name>
</gene>
<evidence type="ECO:0000256" key="3">
    <source>
        <dbReference type="ARBA" id="ARBA00022475"/>
    </source>
</evidence>
<dbReference type="RefSeq" id="XP_035660663.1">
    <property type="nucleotide sequence ID" value="XM_035804770.1"/>
</dbReference>
<dbReference type="AlphaFoldDB" id="A0A9J7HJL4"/>
<keyword evidence="4" id="KW-0433">Leucine-rich repeat</keyword>
<reference evidence="16" key="2">
    <citation type="submission" date="2025-08" db="UniProtKB">
        <authorList>
            <consortium name="RefSeq"/>
        </authorList>
    </citation>
    <scope>IDENTIFICATION</scope>
    <source>
        <strain evidence="16">S238N-H82</strain>
        <tissue evidence="16">Testes</tissue>
    </source>
</reference>
<name>A0A9J7HJL4_BRAFL</name>
<keyword evidence="8" id="KW-1133">Transmembrane helix</keyword>
<evidence type="ECO:0000256" key="6">
    <source>
        <dbReference type="ARBA" id="ARBA00022729"/>
    </source>
</evidence>
<dbReference type="SUPFAM" id="SSF52058">
    <property type="entry name" value="L domain-like"/>
    <property type="match status" value="2"/>
</dbReference>
<dbReference type="InterPro" id="IPR000483">
    <property type="entry name" value="Cys-rich_flank_reg_C"/>
</dbReference>
<dbReference type="PANTHER" id="PTHR24369:SF211">
    <property type="entry name" value="LEUCINE-RICH REPEAT-CONTAINING PROTEIN 15-LIKE"/>
    <property type="match status" value="1"/>
</dbReference>
<dbReference type="OrthoDB" id="1055097at2759"/>
<dbReference type="Gene3D" id="3.80.10.10">
    <property type="entry name" value="Ribonuclease Inhibitor"/>
    <property type="match status" value="5"/>
</dbReference>
<keyword evidence="5" id="KW-0812">Transmembrane</keyword>
<dbReference type="PIRSF" id="PIRSF037595">
    <property type="entry name" value="Toll-like_receptor"/>
    <property type="match status" value="1"/>
</dbReference>
<dbReference type="FunFam" id="3.80.10.10:FF:001438">
    <property type="entry name" value="Uncharacterized protein"/>
    <property type="match status" value="1"/>
</dbReference>